<name>A0AAD4GY01_ASPNN</name>
<dbReference type="Proteomes" id="UP001194746">
    <property type="component" value="Unassembled WGS sequence"/>
</dbReference>
<organism evidence="2 3">
    <name type="scientific">Aspergillus nanangensis</name>
    <dbReference type="NCBI Taxonomy" id="2582783"/>
    <lineage>
        <taxon>Eukaryota</taxon>
        <taxon>Fungi</taxon>
        <taxon>Dikarya</taxon>
        <taxon>Ascomycota</taxon>
        <taxon>Pezizomycotina</taxon>
        <taxon>Eurotiomycetes</taxon>
        <taxon>Eurotiomycetidae</taxon>
        <taxon>Eurotiales</taxon>
        <taxon>Aspergillaceae</taxon>
        <taxon>Aspergillus</taxon>
        <taxon>Aspergillus subgen. Circumdati</taxon>
    </lineage>
</organism>
<protein>
    <submittedName>
        <fullName evidence="2">Uncharacterized protein</fullName>
    </submittedName>
</protein>
<feature type="signal peptide" evidence="1">
    <location>
        <begin position="1"/>
        <end position="16"/>
    </location>
</feature>
<keyword evidence="3" id="KW-1185">Reference proteome</keyword>
<comment type="caution">
    <text evidence="2">The sequence shown here is derived from an EMBL/GenBank/DDBJ whole genome shotgun (WGS) entry which is preliminary data.</text>
</comment>
<evidence type="ECO:0000313" key="3">
    <source>
        <dbReference type="Proteomes" id="UP001194746"/>
    </source>
</evidence>
<accession>A0AAD4GY01</accession>
<keyword evidence="1" id="KW-0732">Signal</keyword>
<evidence type="ECO:0000313" key="2">
    <source>
        <dbReference type="EMBL" id="KAF9892108.1"/>
    </source>
</evidence>
<proteinExistence type="predicted"/>
<gene>
    <name evidence="2" type="ORF">FE257_002514</name>
</gene>
<reference evidence="2" key="1">
    <citation type="journal article" date="2019" name="Beilstein J. Org. Chem.">
        <title>Nanangenines: drimane sesquiterpenoids as the dominant metabolite cohort of a novel Australian fungus, Aspergillus nanangensis.</title>
        <authorList>
            <person name="Lacey H.J."/>
            <person name="Gilchrist C.L.M."/>
            <person name="Crombie A."/>
            <person name="Kalaitzis J.A."/>
            <person name="Vuong D."/>
            <person name="Rutledge P.J."/>
            <person name="Turner P."/>
            <person name="Pitt J.I."/>
            <person name="Lacey E."/>
            <person name="Chooi Y.H."/>
            <person name="Piggott A.M."/>
        </authorList>
    </citation>
    <scope>NUCLEOTIDE SEQUENCE</scope>
    <source>
        <strain evidence="2">MST-FP2251</strain>
    </source>
</reference>
<feature type="chain" id="PRO_5042024409" evidence="1">
    <location>
        <begin position="17"/>
        <end position="130"/>
    </location>
</feature>
<dbReference type="EMBL" id="VCAU01000014">
    <property type="protein sequence ID" value="KAF9892108.1"/>
    <property type="molecule type" value="Genomic_DNA"/>
</dbReference>
<reference evidence="2" key="2">
    <citation type="submission" date="2020-02" db="EMBL/GenBank/DDBJ databases">
        <authorList>
            <person name="Gilchrist C.L.M."/>
            <person name="Chooi Y.-H."/>
        </authorList>
    </citation>
    <scope>NUCLEOTIDE SEQUENCE</scope>
    <source>
        <strain evidence="2">MST-FP2251</strain>
    </source>
</reference>
<dbReference type="AlphaFoldDB" id="A0AAD4GY01"/>
<evidence type="ECO:0000256" key="1">
    <source>
        <dbReference type="SAM" id="SignalP"/>
    </source>
</evidence>
<sequence>MLSIMIILLLPLSTWAVSFNRYTQPPPTGILVAKTREELSNAVRAEYGRSTSLYVEDGGYYLKDNDTGERLVVAADSLVEELDQHIADIHARRVARNLDIPEVMSLKERDDVPHVGLTVAMFAWALLIFA</sequence>